<sequence>MASPVFKIVPTAQQYDWGKVGSASKVAQLAAAAAHPGFQLQDDKPYAELWMGTHPTSPSTLPSGSTLADVLKGNPGLIGDSVSKRFPKTAQGDLPFLFKVLSIEKALSIQTHPDKSTAEQLHAQLPDIYKDDNHKPELALALTPFQALCGFPPLPDIAKNFSSVPELAALIPPTILETFLRISSSSTPTGQDEKNALKDLFAALMTAETSTIQRNLDTLIARYTALESPSPLESLVIRLNSQFPGDIGVFCAFILNYVTLSPGEAIFLGAGEPHAYVAGDIIECMANSDNVIRAGLTPKLRDIPNLVSGLTYNCADAQEQVVRPTEFAQNSLLYDPPIPEFSVVRVSLDGKGEESHRAVDGPSIVLITEGKGTIAWGDESLELGLGDVAFVGANTPVTVKTEDGLIAFRALVEASYSRL</sequence>
<gene>
    <name evidence="18" type="ORF">CYLTODRAFT_422704</name>
</gene>
<dbReference type="InterPro" id="IPR046458">
    <property type="entry name" value="PMI_typeI_hel"/>
</dbReference>
<dbReference type="InterPro" id="IPR046456">
    <property type="entry name" value="PMI_typeI_C"/>
</dbReference>
<dbReference type="OrthoDB" id="6605218at2759"/>
<proteinExistence type="inferred from homology"/>
<evidence type="ECO:0000259" key="15">
    <source>
        <dbReference type="Pfam" id="PF01238"/>
    </source>
</evidence>
<evidence type="ECO:0000256" key="13">
    <source>
        <dbReference type="RuleBase" id="RU004189"/>
    </source>
</evidence>
<dbReference type="InterPro" id="IPR018050">
    <property type="entry name" value="Pmannose_isomerase-type1_CS"/>
</dbReference>
<feature type="binding site" evidence="11">
    <location>
        <position position="274"/>
    </location>
    <ligand>
        <name>Zn(2+)</name>
        <dbReference type="ChEBI" id="CHEBI:29105"/>
    </ligand>
</feature>
<dbReference type="Proteomes" id="UP000054007">
    <property type="component" value="Unassembled WGS sequence"/>
</dbReference>
<dbReference type="Pfam" id="PF20512">
    <property type="entry name" value="PMI_typeI_hel"/>
    <property type="match status" value="1"/>
</dbReference>
<dbReference type="EMBL" id="KN880531">
    <property type="protein sequence ID" value="KIY67218.1"/>
    <property type="molecule type" value="Genomic_DNA"/>
</dbReference>
<dbReference type="GO" id="GO:0004476">
    <property type="term" value="F:mannose-6-phosphate isomerase activity"/>
    <property type="evidence" value="ECO:0007669"/>
    <property type="project" value="UniProtKB-EC"/>
</dbReference>
<evidence type="ECO:0000256" key="4">
    <source>
        <dbReference type="ARBA" id="ARBA00010772"/>
    </source>
</evidence>
<evidence type="ECO:0000259" key="17">
    <source>
        <dbReference type="Pfam" id="PF20512"/>
    </source>
</evidence>
<dbReference type="InterPro" id="IPR001250">
    <property type="entry name" value="Man6P_Isoase-1"/>
</dbReference>
<protein>
    <recommendedName>
        <fullName evidence="6 12">Mannose-6-phosphate isomerase</fullName>
        <ecNumber evidence="5 12">5.3.1.8</ecNumber>
    </recommendedName>
</protein>
<keyword evidence="9 12" id="KW-0413">Isomerase</keyword>
<dbReference type="CDD" id="cd07011">
    <property type="entry name" value="cupin_PMI_type_I_N"/>
    <property type="match status" value="1"/>
</dbReference>
<evidence type="ECO:0000256" key="2">
    <source>
        <dbReference type="ARBA" id="ARBA00002564"/>
    </source>
</evidence>
<comment type="function">
    <text evidence="2">Involved in the synthesis of the GDP-mannose and dolichol-phosphate-mannose required for a number of critical mannosyl transfer reactions.</text>
</comment>
<keyword evidence="8 11" id="KW-0862">Zinc</keyword>
<evidence type="ECO:0000256" key="12">
    <source>
        <dbReference type="RuleBase" id="RU000611"/>
    </source>
</evidence>
<feature type="domain" description="Phosphomannose isomerase type I helical insertion" evidence="17">
    <location>
        <begin position="188"/>
        <end position="255"/>
    </location>
</feature>
<feature type="active site" evidence="10">
    <location>
        <position position="293"/>
    </location>
</feature>
<dbReference type="InterPro" id="IPR014710">
    <property type="entry name" value="RmlC-like_jellyroll"/>
</dbReference>
<evidence type="ECO:0000256" key="1">
    <source>
        <dbReference type="ARBA" id="ARBA00000757"/>
    </source>
</evidence>
<evidence type="ECO:0000256" key="10">
    <source>
        <dbReference type="PIRSR" id="PIRSR001480-1"/>
    </source>
</evidence>
<comment type="catalytic activity">
    <reaction evidence="1 12">
        <text>D-mannose 6-phosphate = D-fructose 6-phosphate</text>
        <dbReference type="Rhea" id="RHEA:12356"/>
        <dbReference type="ChEBI" id="CHEBI:58735"/>
        <dbReference type="ChEBI" id="CHEBI:61527"/>
        <dbReference type="EC" id="5.3.1.8"/>
    </reaction>
</comment>
<dbReference type="Gene3D" id="1.10.441.10">
    <property type="entry name" value="Phosphomannose Isomerase, domain 2"/>
    <property type="match status" value="1"/>
</dbReference>
<comment type="similarity">
    <text evidence="4 13">Belongs to the mannose-6-phosphate isomerase type 1 family.</text>
</comment>
<evidence type="ECO:0000313" key="19">
    <source>
        <dbReference type="Proteomes" id="UP000054007"/>
    </source>
</evidence>
<evidence type="ECO:0000256" key="5">
    <source>
        <dbReference type="ARBA" id="ARBA00011956"/>
    </source>
</evidence>
<dbReference type="PIRSF" id="PIRSF001480">
    <property type="entry name" value="Mannose-6-phosphate_isomerase"/>
    <property type="match status" value="1"/>
</dbReference>
<feature type="domain" description="Phosphomannose isomerase type I C-terminal" evidence="15">
    <location>
        <begin position="331"/>
        <end position="378"/>
    </location>
</feature>
<evidence type="ECO:0000259" key="16">
    <source>
        <dbReference type="Pfam" id="PF20511"/>
    </source>
</evidence>
<dbReference type="STRING" id="1314674.A0A0D7B9J7"/>
<dbReference type="GO" id="GO:0009298">
    <property type="term" value="P:GDP-mannose biosynthetic process"/>
    <property type="evidence" value="ECO:0007669"/>
    <property type="project" value="UniProtKB-UniPathway"/>
</dbReference>
<dbReference type="GO" id="GO:0005975">
    <property type="term" value="P:carbohydrate metabolic process"/>
    <property type="evidence" value="ECO:0007669"/>
    <property type="project" value="InterPro"/>
</dbReference>
<evidence type="ECO:0000256" key="11">
    <source>
        <dbReference type="PIRSR" id="PIRSR001480-2"/>
    </source>
</evidence>
<dbReference type="Gene3D" id="2.60.120.10">
    <property type="entry name" value="Jelly Rolls"/>
    <property type="match status" value="2"/>
</dbReference>
<dbReference type="Pfam" id="PF20511">
    <property type="entry name" value="PMI_typeI_cat"/>
    <property type="match status" value="1"/>
</dbReference>
<dbReference type="GO" id="GO:0008270">
    <property type="term" value="F:zinc ion binding"/>
    <property type="evidence" value="ECO:0007669"/>
    <property type="project" value="InterPro"/>
</dbReference>
<reference evidence="18 19" key="1">
    <citation type="journal article" date="2015" name="Fungal Genet. Biol.">
        <title>Evolution of novel wood decay mechanisms in Agaricales revealed by the genome sequences of Fistulina hepatica and Cylindrobasidium torrendii.</title>
        <authorList>
            <person name="Floudas D."/>
            <person name="Held B.W."/>
            <person name="Riley R."/>
            <person name="Nagy L.G."/>
            <person name="Koehler G."/>
            <person name="Ransdell A.S."/>
            <person name="Younus H."/>
            <person name="Chow J."/>
            <person name="Chiniquy J."/>
            <person name="Lipzen A."/>
            <person name="Tritt A."/>
            <person name="Sun H."/>
            <person name="Haridas S."/>
            <person name="LaButti K."/>
            <person name="Ohm R.A."/>
            <person name="Kues U."/>
            <person name="Blanchette R.A."/>
            <person name="Grigoriev I.V."/>
            <person name="Minto R.E."/>
            <person name="Hibbett D.S."/>
        </authorList>
    </citation>
    <scope>NUCLEOTIDE SEQUENCE [LARGE SCALE GENOMIC DNA]</scope>
    <source>
        <strain evidence="18 19">FP15055 ss-10</strain>
    </source>
</reference>
<comment type="cofactor">
    <cofactor evidence="11 12">
        <name>Zn(2+)</name>
        <dbReference type="ChEBI" id="CHEBI:29105"/>
    </cofactor>
    <text evidence="11 12">Binds 1 zinc ion per subunit.</text>
</comment>
<evidence type="ECO:0000256" key="9">
    <source>
        <dbReference type="ARBA" id="ARBA00023235"/>
    </source>
</evidence>
<dbReference type="NCBIfam" id="TIGR00218">
    <property type="entry name" value="manA"/>
    <property type="match status" value="1"/>
</dbReference>
<dbReference type="PROSITE" id="PS00965">
    <property type="entry name" value="PMI_I_1"/>
    <property type="match status" value="1"/>
</dbReference>
<dbReference type="PANTHER" id="PTHR10309:SF0">
    <property type="entry name" value="MANNOSE-6-PHOSPHATE ISOMERASE"/>
    <property type="match status" value="1"/>
</dbReference>
<dbReference type="InterPro" id="IPR011051">
    <property type="entry name" value="RmlC_Cupin_sf"/>
</dbReference>
<comment type="pathway">
    <text evidence="3 14">Nucleotide-sugar biosynthesis; GDP-alpha-D-mannose biosynthesis; alpha-D-mannose 1-phosphate from D-fructose 6-phosphate: step 1/2.</text>
</comment>
<evidence type="ECO:0000313" key="18">
    <source>
        <dbReference type="EMBL" id="KIY67218.1"/>
    </source>
</evidence>
<dbReference type="AlphaFoldDB" id="A0A0D7B9J7"/>
<dbReference type="PROSITE" id="PS00966">
    <property type="entry name" value="PMI_I_2"/>
    <property type="match status" value="1"/>
</dbReference>
<name>A0A0D7B9J7_9AGAR</name>
<dbReference type="InterPro" id="IPR016305">
    <property type="entry name" value="Mannose-6-P_Isomerase"/>
</dbReference>
<keyword evidence="7 11" id="KW-0479">Metal-binding</keyword>
<dbReference type="UniPathway" id="UPA00126">
    <property type="reaction ID" value="UER00423"/>
</dbReference>
<dbReference type="SUPFAM" id="SSF51182">
    <property type="entry name" value="RmlC-like cupins"/>
    <property type="match status" value="1"/>
</dbReference>
<evidence type="ECO:0000256" key="8">
    <source>
        <dbReference type="ARBA" id="ARBA00022833"/>
    </source>
</evidence>
<dbReference type="Pfam" id="PF01238">
    <property type="entry name" value="PMI_typeI_C"/>
    <property type="match status" value="1"/>
</dbReference>
<dbReference type="GO" id="GO:0005829">
    <property type="term" value="C:cytosol"/>
    <property type="evidence" value="ECO:0007669"/>
    <property type="project" value="TreeGrafter"/>
</dbReference>
<feature type="binding site" evidence="11">
    <location>
        <position position="137"/>
    </location>
    <ligand>
        <name>Zn(2+)</name>
        <dbReference type="ChEBI" id="CHEBI:29105"/>
    </ligand>
</feature>
<organism evidence="18 19">
    <name type="scientific">Cylindrobasidium torrendii FP15055 ss-10</name>
    <dbReference type="NCBI Taxonomy" id="1314674"/>
    <lineage>
        <taxon>Eukaryota</taxon>
        <taxon>Fungi</taxon>
        <taxon>Dikarya</taxon>
        <taxon>Basidiomycota</taxon>
        <taxon>Agaricomycotina</taxon>
        <taxon>Agaricomycetes</taxon>
        <taxon>Agaricomycetidae</taxon>
        <taxon>Agaricales</taxon>
        <taxon>Marasmiineae</taxon>
        <taxon>Physalacriaceae</taxon>
        <taxon>Cylindrobasidium</taxon>
    </lineage>
</organism>
<evidence type="ECO:0000256" key="3">
    <source>
        <dbReference type="ARBA" id="ARBA00004666"/>
    </source>
</evidence>
<feature type="binding site" evidence="11">
    <location>
        <position position="112"/>
    </location>
    <ligand>
        <name>Zn(2+)</name>
        <dbReference type="ChEBI" id="CHEBI:29105"/>
    </ligand>
</feature>
<dbReference type="EC" id="5.3.1.8" evidence="5 12"/>
<keyword evidence="19" id="KW-1185">Reference proteome</keyword>
<evidence type="ECO:0000256" key="14">
    <source>
        <dbReference type="RuleBase" id="RU004248"/>
    </source>
</evidence>
<evidence type="ECO:0000256" key="6">
    <source>
        <dbReference type="ARBA" id="ARBA00018236"/>
    </source>
</evidence>
<feature type="binding site" evidence="11">
    <location>
        <position position="110"/>
    </location>
    <ligand>
        <name>Zn(2+)</name>
        <dbReference type="ChEBI" id="CHEBI:29105"/>
    </ligand>
</feature>
<dbReference type="InterPro" id="IPR046457">
    <property type="entry name" value="PMI_typeI_cat"/>
</dbReference>
<accession>A0A0D7B9J7</accession>
<evidence type="ECO:0000256" key="7">
    <source>
        <dbReference type="ARBA" id="ARBA00022723"/>
    </source>
</evidence>
<feature type="domain" description="Phosphomannose isomerase type I catalytic" evidence="16">
    <location>
        <begin position="5"/>
        <end position="153"/>
    </location>
</feature>
<dbReference type="PRINTS" id="PR00714">
    <property type="entry name" value="MAN6PISMRASE"/>
</dbReference>
<dbReference type="PANTHER" id="PTHR10309">
    <property type="entry name" value="MANNOSE-6-PHOSPHATE ISOMERASE"/>
    <property type="match status" value="1"/>
</dbReference>